<evidence type="ECO:0000313" key="2">
    <source>
        <dbReference type="Proteomes" id="UP000789570"/>
    </source>
</evidence>
<organism evidence="1 2">
    <name type="scientific">Funneliformis caledonium</name>
    <dbReference type="NCBI Taxonomy" id="1117310"/>
    <lineage>
        <taxon>Eukaryota</taxon>
        <taxon>Fungi</taxon>
        <taxon>Fungi incertae sedis</taxon>
        <taxon>Mucoromycota</taxon>
        <taxon>Glomeromycotina</taxon>
        <taxon>Glomeromycetes</taxon>
        <taxon>Glomerales</taxon>
        <taxon>Glomeraceae</taxon>
        <taxon>Funneliformis</taxon>
    </lineage>
</organism>
<gene>
    <name evidence="1" type="ORF">FCALED_LOCUS13845</name>
</gene>
<evidence type="ECO:0000313" key="1">
    <source>
        <dbReference type="EMBL" id="CAG8709423.1"/>
    </source>
</evidence>
<keyword evidence="2" id="KW-1185">Reference proteome</keyword>
<dbReference type="AlphaFoldDB" id="A0A9N9HWV8"/>
<protein>
    <submittedName>
        <fullName evidence="1">9815_t:CDS:1</fullName>
    </submittedName>
</protein>
<reference evidence="1" key="1">
    <citation type="submission" date="2021-06" db="EMBL/GenBank/DDBJ databases">
        <authorList>
            <person name="Kallberg Y."/>
            <person name="Tangrot J."/>
            <person name="Rosling A."/>
        </authorList>
    </citation>
    <scope>NUCLEOTIDE SEQUENCE</scope>
    <source>
        <strain evidence="1">UK204</strain>
    </source>
</reference>
<sequence length="50" mass="6097">FMYAHKRAPNEIDIYTDWPEFTKQFKTPMALLYDKGFENLKVWRFPVLAE</sequence>
<accession>A0A9N9HWV8</accession>
<name>A0A9N9HWV8_9GLOM</name>
<feature type="non-terminal residue" evidence="1">
    <location>
        <position position="1"/>
    </location>
</feature>
<dbReference type="OrthoDB" id="2963168at2759"/>
<comment type="caution">
    <text evidence="1">The sequence shown here is derived from an EMBL/GenBank/DDBJ whole genome shotgun (WGS) entry which is preliminary data.</text>
</comment>
<proteinExistence type="predicted"/>
<dbReference type="EMBL" id="CAJVPQ010008734">
    <property type="protein sequence ID" value="CAG8709423.1"/>
    <property type="molecule type" value="Genomic_DNA"/>
</dbReference>
<dbReference type="Proteomes" id="UP000789570">
    <property type="component" value="Unassembled WGS sequence"/>
</dbReference>